<keyword evidence="2" id="KW-0342">GTP-binding</keyword>
<keyword evidence="1" id="KW-0547">Nucleotide-binding</keyword>
<feature type="compositionally biased region" description="Low complexity" evidence="5">
    <location>
        <begin position="246"/>
        <end position="265"/>
    </location>
</feature>
<organism evidence="7 8">
    <name type="scientific">Pseudocohnilembus persalinus</name>
    <name type="common">Ciliate</name>
    <dbReference type="NCBI Taxonomy" id="266149"/>
    <lineage>
        <taxon>Eukaryota</taxon>
        <taxon>Sar</taxon>
        <taxon>Alveolata</taxon>
        <taxon>Ciliophora</taxon>
        <taxon>Intramacronucleata</taxon>
        <taxon>Oligohymenophorea</taxon>
        <taxon>Scuticociliatia</taxon>
        <taxon>Philasterida</taxon>
        <taxon>Pseudocohnilembidae</taxon>
        <taxon>Pseudocohnilembus</taxon>
    </lineage>
</organism>
<evidence type="ECO:0000256" key="1">
    <source>
        <dbReference type="ARBA" id="ARBA00022741"/>
    </source>
</evidence>
<feature type="domain" description="GB1/RHD3-type G" evidence="6">
    <location>
        <begin position="356"/>
        <end position="502"/>
    </location>
</feature>
<dbReference type="EMBL" id="LDAU01000009">
    <property type="protein sequence ID" value="KRX10995.1"/>
    <property type="molecule type" value="Genomic_DNA"/>
</dbReference>
<protein>
    <submittedName>
        <fullName evidence="7">p-loop containing nucleoside triphosphate hydrolase</fullName>
    </submittedName>
</protein>
<dbReference type="InParanoid" id="A0A0V0R947"/>
<proteinExistence type="inferred from homology"/>
<comment type="similarity">
    <text evidence="3">Belongs to the TRAFAC class dynamin-like GTPase superfamily. GB1/RHD3 GTPase family.</text>
</comment>
<dbReference type="OrthoDB" id="2135133at2759"/>
<feature type="region of interest" description="Disordered" evidence="5">
    <location>
        <begin position="246"/>
        <end position="268"/>
    </location>
</feature>
<evidence type="ECO:0000313" key="8">
    <source>
        <dbReference type="Proteomes" id="UP000054937"/>
    </source>
</evidence>
<dbReference type="AlphaFoldDB" id="A0A0V0R947"/>
<feature type="region of interest" description="Disordered" evidence="5">
    <location>
        <begin position="1"/>
        <end position="43"/>
    </location>
</feature>
<dbReference type="InterPro" id="IPR027417">
    <property type="entry name" value="P-loop_NTPase"/>
</dbReference>
<evidence type="ECO:0000313" key="7">
    <source>
        <dbReference type="EMBL" id="KRX10995.1"/>
    </source>
</evidence>
<dbReference type="GO" id="GO:0005525">
    <property type="term" value="F:GTP binding"/>
    <property type="evidence" value="ECO:0007669"/>
    <property type="project" value="UniProtKB-KW"/>
</dbReference>
<keyword evidence="7" id="KW-0378">Hydrolase</keyword>
<feature type="coiled-coil region" evidence="4">
    <location>
        <begin position="819"/>
        <end position="864"/>
    </location>
</feature>
<dbReference type="Pfam" id="PF02263">
    <property type="entry name" value="GBP"/>
    <property type="match status" value="1"/>
</dbReference>
<gene>
    <name evidence="7" type="ORF">PPERSA_03053</name>
</gene>
<dbReference type="SUPFAM" id="SSF52540">
    <property type="entry name" value="P-loop containing nucleoside triphosphate hydrolases"/>
    <property type="match status" value="1"/>
</dbReference>
<accession>A0A0V0R947</accession>
<comment type="caution">
    <text evidence="7">The sequence shown here is derived from an EMBL/GenBank/DDBJ whole genome shotgun (WGS) entry which is preliminary data.</text>
</comment>
<evidence type="ECO:0000259" key="6">
    <source>
        <dbReference type="PROSITE" id="PS51715"/>
    </source>
</evidence>
<sequence>MENNQGFSEDAFRFSQFPDRDPSLPASQQKQQGMPKKSINNIKVSSKGVILNKQQFMDSEEEEEQENDPINQFVSIQNRKTQQKMNQSVKSNTNNNNINLNNNSIINKNYNYNDVNDQYQNNFGLQNGNIIKSQLEVSQNYMAPSESRVLNKDQYQMNQSNQSKNKIDKDFLTNDQNLKESITVDKNTLQQDQNLTQNEQKIKQQSDFQFSQYNIKINQDLKSQNNQENQGKESFGDFQNLNQNQKQSQNFGSRQTSTRQSRISQPLKDSQIGLQLQRDINERVSVFRESVNVMKANLGLTKNKIEKHQIKVGLRQSMAQSMQKLSKQPYPIQLISYEGNLFKVNQKAIDILAQCQGKMSFVSIIGKYRTGKSYLMNQILNAPQGKGFKVDSSVKSQTKGIWLWSQPIYSQNDDMYIYFLDSEGTGSIEQDKTDRDIRISSLAILLSSYVIYNSVGNINEESINELSYMTKISTLIEKQNDSEELQTDWPKFLWLLRDFTLDIVDNEGKFINSTLYLEQPVENEQELKNLERMKLEQCRPQFQQELKLLRDKILENIQPKRLKGFPLTPQMLCSLIQNYVTVLNSKGVIPNAQSSWEFIIEQECQLAYERALEEFQTQIQHYFSADQPLDNDQICQQLGEIKQNSYMKFEQIAGYKEKNEFFEKYRAQLMEYINQKEKEILQLNFNQAQMQKCFKYSFYTIYNKIIFINHKSQLKISYNYEQFDKAVEKVKKNSNRNIYDLSTVDQFNQDIAEAIKNYKVKCLNIASLDPVHEFMCKQFPVIVENMQKSSQLLLKENLNKMEIKNKIFEQTQESFRTEIEMLEEARELDEQRIAQLQDEAKDYQKDIKEKYNKIQQQEEQINELS</sequence>
<dbReference type="Proteomes" id="UP000054937">
    <property type="component" value="Unassembled WGS sequence"/>
</dbReference>
<dbReference type="InterPro" id="IPR015894">
    <property type="entry name" value="Guanylate-bd_N"/>
</dbReference>
<evidence type="ECO:0000256" key="5">
    <source>
        <dbReference type="SAM" id="MobiDB-lite"/>
    </source>
</evidence>
<dbReference type="GO" id="GO:0003924">
    <property type="term" value="F:GTPase activity"/>
    <property type="evidence" value="ECO:0007669"/>
    <property type="project" value="InterPro"/>
</dbReference>
<reference evidence="7 8" key="1">
    <citation type="journal article" date="2015" name="Sci. Rep.">
        <title>Genome of the facultative scuticociliatosis pathogen Pseudocohnilembus persalinus provides insight into its virulence through horizontal gene transfer.</title>
        <authorList>
            <person name="Xiong J."/>
            <person name="Wang G."/>
            <person name="Cheng J."/>
            <person name="Tian M."/>
            <person name="Pan X."/>
            <person name="Warren A."/>
            <person name="Jiang C."/>
            <person name="Yuan D."/>
            <person name="Miao W."/>
        </authorList>
    </citation>
    <scope>NUCLEOTIDE SEQUENCE [LARGE SCALE GENOMIC DNA]</scope>
    <source>
        <strain evidence="7">36N120E</strain>
    </source>
</reference>
<dbReference type="PROSITE" id="PS51715">
    <property type="entry name" value="G_GB1_RHD3"/>
    <property type="match status" value="1"/>
</dbReference>
<dbReference type="OMA" id="KFLWLLR"/>
<evidence type="ECO:0000256" key="3">
    <source>
        <dbReference type="PROSITE-ProRule" id="PRU01052"/>
    </source>
</evidence>
<evidence type="ECO:0000256" key="4">
    <source>
        <dbReference type="SAM" id="Coils"/>
    </source>
</evidence>
<dbReference type="InterPro" id="IPR030386">
    <property type="entry name" value="G_GB1_RHD3_dom"/>
</dbReference>
<evidence type="ECO:0000256" key="2">
    <source>
        <dbReference type="ARBA" id="ARBA00023134"/>
    </source>
</evidence>
<keyword evidence="8" id="KW-1185">Reference proteome</keyword>
<name>A0A0V0R947_PSEPJ</name>
<dbReference type="PANTHER" id="PTHR10751">
    <property type="entry name" value="GUANYLATE BINDING PROTEIN"/>
    <property type="match status" value="1"/>
</dbReference>
<keyword evidence="4" id="KW-0175">Coiled coil</keyword>
<dbReference type="Gene3D" id="3.40.50.300">
    <property type="entry name" value="P-loop containing nucleotide triphosphate hydrolases"/>
    <property type="match status" value="1"/>
</dbReference>